<sequence>MNLTQQLKNGILERLALTKELASKTSIELYKDDFTIDSSELIKENSEELSKRIKSYFKNSEDDIIYTVELVGCDKYEKVQENFETIKKKKKGDRSYSKVNDKNDPCKYLYVGSSQRKNLATRIRNHFGLGGKTVYSMHLLYSFPKDINCKIKITLYKIDMPSQEDNAINLLELYEQELWDKYKPMFGKQSGLL</sequence>
<evidence type="ECO:0000313" key="2">
    <source>
        <dbReference type="Proteomes" id="UP000184314"/>
    </source>
</evidence>
<proteinExistence type="predicted"/>
<protein>
    <recommendedName>
        <fullName evidence="3">GIY-YIG domain-containing protein</fullName>
    </recommendedName>
</protein>
<name>A0A1M6TSI2_9FLAO</name>
<dbReference type="OrthoDB" id="1436147at2"/>
<dbReference type="AlphaFoldDB" id="A0A1M6TSI2"/>
<accession>A0A1M6TSI2</accession>
<dbReference type="RefSeq" id="WP_073246330.1">
    <property type="nucleotide sequence ID" value="NZ_CANLWT010000003.1"/>
</dbReference>
<dbReference type="EMBL" id="FQZX01000003">
    <property type="protein sequence ID" value="SHK59876.1"/>
    <property type="molecule type" value="Genomic_DNA"/>
</dbReference>
<gene>
    <name evidence="1" type="ORF">SAMN04488007_3345</name>
</gene>
<evidence type="ECO:0000313" key="1">
    <source>
        <dbReference type="EMBL" id="SHK59876.1"/>
    </source>
</evidence>
<organism evidence="1 2">
    <name type="scientific">Maribacter aquivivus</name>
    <dbReference type="NCBI Taxonomy" id="228958"/>
    <lineage>
        <taxon>Bacteria</taxon>
        <taxon>Pseudomonadati</taxon>
        <taxon>Bacteroidota</taxon>
        <taxon>Flavobacteriia</taxon>
        <taxon>Flavobacteriales</taxon>
        <taxon>Flavobacteriaceae</taxon>
        <taxon>Maribacter</taxon>
    </lineage>
</organism>
<reference evidence="2" key="1">
    <citation type="submission" date="2016-11" db="EMBL/GenBank/DDBJ databases">
        <authorList>
            <person name="Varghese N."/>
            <person name="Submissions S."/>
        </authorList>
    </citation>
    <scope>NUCLEOTIDE SEQUENCE [LARGE SCALE GENOMIC DNA]</scope>
    <source>
        <strain evidence="2">DSM 16478</strain>
    </source>
</reference>
<keyword evidence="2" id="KW-1185">Reference proteome</keyword>
<evidence type="ECO:0008006" key="3">
    <source>
        <dbReference type="Google" id="ProtNLM"/>
    </source>
</evidence>
<dbReference type="Proteomes" id="UP000184314">
    <property type="component" value="Unassembled WGS sequence"/>
</dbReference>